<proteinExistence type="predicted"/>
<dbReference type="RefSeq" id="XP_075096529.1">
    <property type="nucleotide sequence ID" value="XM_075240428.1"/>
</dbReference>
<evidence type="ECO:0000313" key="1">
    <source>
        <dbReference type="Proteomes" id="UP000790787"/>
    </source>
</evidence>
<dbReference type="Proteomes" id="UP000790787">
    <property type="component" value="Chromosome 20"/>
</dbReference>
<evidence type="ECO:0000313" key="2">
    <source>
        <dbReference type="RefSeq" id="XP_075096529.1"/>
    </source>
</evidence>
<sequence>MYLPTGDLATDLFSKQVKEISKEDSELYVLTSESIIQAIGGASTTTNSNSVPRSLNVNTNEYTRINVSLWYMRLGHVTLDILKKNGVAERRHKHILNVARTLRFQASIPLRLRGECVIIAIYLRNRLSASILKGKAPYEVLHGALSSLTHLRVFGCLGYVLEVRRTDKFAPRVVPAVFIGQRLQHYRRTRLGALLTCQLVKFPLDANGFSRLVIVVAAAKHWHIIQMDVHNAFLQGDLLEEVYIDMARGFSTQGGSYKVCRLHKSLYGLKHAPRQRNKKLIDALLQLGFTQSHFDYSLFTKKV</sequence>
<reference evidence="1" key="1">
    <citation type="journal article" date="2014" name="Nat. Commun.">
        <title>The tobacco genome sequence and its comparison with those of tomato and potato.</title>
        <authorList>
            <person name="Sierro N."/>
            <person name="Battey J.N."/>
            <person name="Ouadi S."/>
            <person name="Bakaher N."/>
            <person name="Bovet L."/>
            <person name="Willig A."/>
            <person name="Goepfert S."/>
            <person name="Peitsch M.C."/>
            <person name="Ivanov N.V."/>
        </authorList>
    </citation>
    <scope>NUCLEOTIDE SEQUENCE [LARGE SCALE GENOMIC DNA]</scope>
</reference>
<gene>
    <name evidence="2" type="primary">LOC142174603</name>
</gene>
<name>A0AC58TH18_TOBAC</name>
<keyword evidence="1" id="KW-1185">Reference proteome</keyword>
<organism evidence="1 2">
    <name type="scientific">Nicotiana tabacum</name>
    <name type="common">Common tobacco</name>
    <dbReference type="NCBI Taxonomy" id="4097"/>
    <lineage>
        <taxon>Eukaryota</taxon>
        <taxon>Viridiplantae</taxon>
        <taxon>Streptophyta</taxon>
        <taxon>Embryophyta</taxon>
        <taxon>Tracheophyta</taxon>
        <taxon>Spermatophyta</taxon>
        <taxon>Magnoliopsida</taxon>
        <taxon>eudicotyledons</taxon>
        <taxon>Gunneridae</taxon>
        <taxon>Pentapetalae</taxon>
        <taxon>asterids</taxon>
        <taxon>lamiids</taxon>
        <taxon>Solanales</taxon>
        <taxon>Solanaceae</taxon>
        <taxon>Nicotianoideae</taxon>
        <taxon>Nicotianeae</taxon>
        <taxon>Nicotiana</taxon>
    </lineage>
</organism>
<protein>
    <submittedName>
        <fullName evidence="2">Uncharacterized protein LOC142174603</fullName>
    </submittedName>
</protein>
<reference evidence="2" key="2">
    <citation type="submission" date="2025-08" db="UniProtKB">
        <authorList>
            <consortium name="RefSeq"/>
        </authorList>
    </citation>
    <scope>IDENTIFICATION</scope>
    <source>
        <tissue evidence="2">Leaf</tissue>
    </source>
</reference>
<accession>A0AC58TH18</accession>